<keyword evidence="2" id="KW-1185">Reference proteome</keyword>
<dbReference type="Proteomes" id="UP000238479">
    <property type="component" value="Chromosome 4"/>
</dbReference>
<proteinExistence type="predicted"/>
<dbReference type="Gramene" id="PRQ40771">
    <property type="protein sequence ID" value="PRQ40771"/>
    <property type="gene ID" value="RchiOBHm_Chr4g0439671"/>
</dbReference>
<comment type="caution">
    <text evidence="1">The sequence shown here is derived from an EMBL/GenBank/DDBJ whole genome shotgun (WGS) entry which is preliminary data.</text>
</comment>
<evidence type="ECO:0000313" key="2">
    <source>
        <dbReference type="Proteomes" id="UP000238479"/>
    </source>
</evidence>
<evidence type="ECO:0000313" key="1">
    <source>
        <dbReference type="EMBL" id="PRQ40771.1"/>
    </source>
</evidence>
<name>A0A2P6R2W6_ROSCH</name>
<dbReference type="EMBL" id="PDCK01000042">
    <property type="protein sequence ID" value="PRQ40771.1"/>
    <property type="molecule type" value="Genomic_DNA"/>
</dbReference>
<accession>A0A2P6R2W6</accession>
<organism evidence="1 2">
    <name type="scientific">Rosa chinensis</name>
    <name type="common">China rose</name>
    <dbReference type="NCBI Taxonomy" id="74649"/>
    <lineage>
        <taxon>Eukaryota</taxon>
        <taxon>Viridiplantae</taxon>
        <taxon>Streptophyta</taxon>
        <taxon>Embryophyta</taxon>
        <taxon>Tracheophyta</taxon>
        <taxon>Spermatophyta</taxon>
        <taxon>Magnoliopsida</taxon>
        <taxon>eudicotyledons</taxon>
        <taxon>Gunneridae</taxon>
        <taxon>Pentapetalae</taxon>
        <taxon>rosids</taxon>
        <taxon>fabids</taxon>
        <taxon>Rosales</taxon>
        <taxon>Rosaceae</taxon>
        <taxon>Rosoideae</taxon>
        <taxon>Rosoideae incertae sedis</taxon>
        <taxon>Rosa</taxon>
    </lineage>
</organism>
<dbReference type="AlphaFoldDB" id="A0A2P6R2W6"/>
<protein>
    <submittedName>
        <fullName evidence="1">Uncharacterized protein</fullName>
    </submittedName>
</protein>
<sequence>MSVSTDSDTNDAKKIGAEEDFENFLGCLKDTNMQAQGVDPKRGWGFRGVHKWQPPDQQQLDDDDTSEELMYSNTSLCSKVLLMKYVNMQVWIKHQLL</sequence>
<gene>
    <name evidence="1" type="ORF">RchiOBHm_Chr4g0439671</name>
</gene>
<reference evidence="1 2" key="1">
    <citation type="journal article" date="2018" name="Nat. Genet.">
        <title>The Rosa genome provides new insights in the design of modern roses.</title>
        <authorList>
            <person name="Bendahmane M."/>
        </authorList>
    </citation>
    <scope>NUCLEOTIDE SEQUENCE [LARGE SCALE GENOMIC DNA]</scope>
    <source>
        <strain evidence="2">cv. Old Blush</strain>
    </source>
</reference>